<evidence type="ECO:0000313" key="2">
    <source>
        <dbReference type="EMBL" id="ANS52050.1"/>
    </source>
</evidence>
<accession>A0A9W3X460</accession>
<dbReference type="Proteomes" id="UP000092743">
    <property type="component" value="Plasmid p120510"/>
</dbReference>
<evidence type="ECO:0000313" key="3">
    <source>
        <dbReference type="Proteomes" id="UP000092743"/>
    </source>
</evidence>
<geneLocation type="plasmid" evidence="2 3">
    <name>p120510</name>
</geneLocation>
<keyword evidence="1" id="KW-0732">Signal</keyword>
<protein>
    <submittedName>
        <fullName evidence="2">Uncharacterized protein</fullName>
    </submittedName>
</protein>
<reference evidence="2 3" key="1">
    <citation type="submission" date="2016-04" db="EMBL/GenBank/DDBJ databases">
        <title>High quality genome of the nematocidal Bacillus thuringiensis MYBT18246.</title>
        <authorList>
            <person name="Hollensteiner J."/>
            <person name="Poehlein A."/>
            <person name="Sproeer C."/>
            <person name="Bunk B."/>
            <person name="Rosenstiel P."/>
            <person name="Schulenburg H."/>
            <person name="Liesegang H."/>
        </authorList>
    </citation>
    <scope>NUCLEOTIDE SEQUENCE [LARGE SCALE GENOMIC DNA]</scope>
    <source>
        <strain evidence="2 3">MYBT18246</strain>
        <plasmid evidence="2 3">p120510</plasmid>
    </source>
</reference>
<feature type="chain" id="PRO_5040872903" evidence="1">
    <location>
        <begin position="25"/>
        <end position="112"/>
    </location>
</feature>
<proteinExistence type="predicted"/>
<organism evidence="2 3">
    <name type="scientific">Bacillus thuringiensis</name>
    <dbReference type="NCBI Taxonomy" id="1428"/>
    <lineage>
        <taxon>Bacteria</taxon>
        <taxon>Bacillati</taxon>
        <taxon>Bacillota</taxon>
        <taxon>Bacilli</taxon>
        <taxon>Bacillales</taxon>
        <taxon>Bacillaceae</taxon>
        <taxon>Bacillus</taxon>
        <taxon>Bacillus cereus group</taxon>
    </lineage>
</organism>
<evidence type="ECO:0000256" key="1">
    <source>
        <dbReference type="SAM" id="SignalP"/>
    </source>
</evidence>
<sequence>MKRKFTSVLAVAIATASLPLTVFAADDSDPVTKSGERLKYNTPYYLKDKHLPHKGGVTFESWVLDDFVRFADSSNDNGTPIIFENKDNTDGWLKSGDEIRVKSTNVTSNSKY</sequence>
<gene>
    <name evidence="2" type="ORF">BT246_67580</name>
</gene>
<keyword evidence="2" id="KW-0614">Plasmid</keyword>
<dbReference type="RefSeq" id="WP_065486662.1">
    <property type="nucleotide sequence ID" value="NZ_CP015353.1"/>
</dbReference>
<dbReference type="EMBL" id="CP015353">
    <property type="protein sequence ID" value="ANS52050.1"/>
    <property type="molecule type" value="Genomic_DNA"/>
</dbReference>
<dbReference type="AlphaFoldDB" id="A0A9W3X460"/>
<name>A0A9W3X460_BACTU</name>
<feature type="signal peptide" evidence="1">
    <location>
        <begin position="1"/>
        <end position="24"/>
    </location>
</feature>